<dbReference type="InterPro" id="IPR011701">
    <property type="entry name" value="MFS"/>
</dbReference>
<dbReference type="Gene3D" id="1.20.1720.10">
    <property type="entry name" value="Multidrug resistance protein D"/>
    <property type="match status" value="1"/>
</dbReference>
<evidence type="ECO:0000256" key="2">
    <source>
        <dbReference type="ARBA" id="ARBA00022692"/>
    </source>
</evidence>
<evidence type="ECO:0000256" key="1">
    <source>
        <dbReference type="ARBA" id="ARBA00004141"/>
    </source>
</evidence>
<evidence type="ECO:0000259" key="7">
    <source>
        <dbReference type="PROSITE" id="PS50850"/>
    </source>
</evidence>
<dbReference type="InterPro" id="IPR036259">
    <property type="entry name" value="MFS_trans_sf"/>
</dbReference>
<gene>
    <name evidence="8" type="ORF">SLS62_004824</name>
</gene>
<reference evidence="8 9" key="1">
    <citation type="submission" date="2024-02" db="EMBL/GenBank/DDBJ databases">
        <title>De novo assembly and annotation of 12 fungi associated with fruit tree decline syndrome in Ontario, Canada.</title>
        <authorList>
            <person name="Sulman M."/>
            <person name="Ellouze W."/>
            <person name="Ilyukhin E."/>
        </authorList>
    </citation>
    <scope>NUCLEOTIDE SEQUENCE [LARGE SCALE GENOMIC DNA]</scope>
    <source>
        <strain evidence="8 9">M11/M66-122</strain>
    </source>
</reference>
<feature type="compositionally biased region" description="Basic residues" evidence="5">
    <location>
        <begin position="234"/>
        <end position="243"/>
    </location>
</feature>
<dbReference type="Pfam" id="PF07690">
    <property type="entry name" value="MFS_1"/>
    <property type="match status" value="1"/>
</dbReference>
<dbReference type="GO" id="GO:0000329">
    <property type="term" value="C:fungal-type vacuole membrane"/>
    <property type="evidence" value="ECO:0007669"/>
    <property type="project" value="TreeGrafter"/>
</dbReference>
<feature type="domain" description="Major facilitator superfamily (MFS) profile" evidence="7">
    <location>
        <begin position="263"/>
        <end position="381"/>
    </location>
</feature>
<feature type="transmembrane region" description="Helical" evidence="6">
    <location>
        <begin position="329"/>
        <end position="347"/>
    </location>
</feature>
<evidence type="ECO:0000313" key="8">
    <source>
        <dbReference type="EMBL" id="KAK7753305.1"/>
    </source>
</evidence>
<keyword evidence="3 6" id="KW-1133">Transmembrane helix</keyword>
<keyword evidence="2 6" id="KW-0812">Transmembrane</keyword>
<dbReference type="InterPro" id="IPR005829">
    <property type="entry name" value="Sugar_transporter_CS"/>
</dbReference>
<dbReference type="InterPro" id="IPR020846">
    <property type="entry name" value="MFS_dom"/>
</dbReference>
<keyword evidence="9" id="KW-1185">Reference proteome</keyword>
<feature type="region of interest" description="Disordered" evidence="5">
    <location>
        <begin position="110"/>
        <end position="248"/>
    </location>
</feature>
<dbReference type="EMBL" id="JAKJXP020000030">
    <property type="protein sequence ID" value="KAK7753305.1"/>
    <property type="molecule type" value="Genomic_DNA"/>
</dbReference>
<evidence type="ECO:0000256" key="5">
    <source>
        <dbReference type="SAM" id="MobiDB-lite"/>
    </source>
</evidence>
<dbReference type="PANTHER" id="PTHR23501:SF67">
    <property type="entry name" value="MFS MULTIDRUG EFFLUX TRANSPORTER (EUROFUNG)"/>
    <property type="match status" value="1"/>
</dbReference>
<protein>
    <recommendedName>
        <fullName evidence="7">Major facilitator superfamily (MFS) profile domain-containing protein</fullName>
    </recommendedName>
</protein>
<feature type="transmembrane region" description="Helical" evidence="6">
    <location>
        <begin position="353"/>
        <end position="374"/>
    </location>
</feature>
<name>A0AAN9YTG0_9PEZI</name>
<dbReference type="SUPFAM" id="SSF103473">
    <property type="entry name" value="MFS general substrate transporter"/>
    <property type="match status" value="1"/>
</dbReference>
<evidence type="ECO:0000256" key="3">
    <source>
        <dbReference type="ARBA" id="ARBA00022989"/>
    </source>
</evidence>
<dbReference type="Proteomes" id="UP001320420">
    <property type="component" value="Unassembled WGS sequence"/>
</dbReference>
<keyword evidence="4 6" id="KW-0472">Membrane</keyword>
<dbReference type="PROSITE" id="PS50850">
    <property type="entry name" value="MFS"/>
    <property type="match status" value="1"/>
</dbReference>
<organism evidence="8 9">
    <name type="scientific">Diatrype stigma</name>
    <dbReference type="NCBI Taxonomy" id="117547"/>
    <lineage>
        <taxon>Eukaryota</taxon>
        <taxon>Fungi</taxon>
        <taxon>Dikarya</taxon>
        <taxon>Ascomycota</taxon>
        <taxon>Pezizomycotina</taxon>
        <taxon>Sordariomycetes</taxon>
        <taxon>Xylariomycetidae</taxon>
        <taxon>Xylariales</taxon>
        <taxon>Diatrypaceae</taxon>
        <taxon>Diatrype</taxon>
    </lineage>
</organism>
<accession>A0AAN9YTG0</accession>
<feature type="region of interest" description="Disordered" evidence="5">
    <location>
        <begin position="1"/>
        <end position="86"/>
    </location>
</feature>
<feature type="compositionally biased region" description="Low complexity" evidence="5">
    <location>
        <begin position="117"/>
        <end position="128"/>
    </location>
</feature>
<feature type="compositionally biased region" description="Low complexity" evidence="5">
    <location>
        <begin position="166"/>
        <end position="185"/>
    </location>
</feature>
<evidence type="ECO:0000256" key="6">
    <source>
        <dbReference type="SAM" id="Phobius"/>
    </source>
</evidence>
<dbReference type="AlphaFoldDB" id="A0AAN9YTG0"/>
<evidence type="ECO:0000256" key="4">
    <source>
        <dbReference type="ARBA" id="ARBA00023136"/>
    </source>
</evidence>
<evidence type="ECO:0000313" key="9">
    <source>
        <dbReference type="Proteomes" id="UP001320420"/>
    </source>
</evidence>
<dbReference type="PROSITE" id="PS00216">
    <property type="entry name" value="SUGAR_TRANSPORT_1"/>
    <property type="match status" value="1"/>
</dbReference>
<dbReference type="GO" id="GO:0015174">
    <property type="term" value="F:basic amino acid transmembrane transporter activity"/>
    <property type="evidence" value="ECO:0007669"/>
    <property type="project" value="TreeGrafter"/>
</dbReference>
<feature type="transmembrane region" description="Helical" evidence="6">
    <location>
        <begin position="260"/>
        <end position="280"/>
    </location>
</feature>
<sequence length="381" mass="40161">MSDTKAPRSSPGQSPGASPVRFHGDSRSGERTPLLGTDTESRDFGAVAATTAAGADDGSRPAPISVNHHHHHNHNHHGGAAHEGFDPSSEADLYLARSFSSIPSGLAPEALESNMLRNRGPSPSGGSRSRSRNRRPSYSYEYERGERPAANLDSAISGGEDDFDFESGSGPGSEDSSSLSSGDTLDYGHEGGVDVANNNGADVDVEAGPLLNSPINGGGGRYGDDQGATNGAGKKSHHHHHHSQQQPQRVFLIDTDNRRFWLIFVGIMATYFLACFDGTIMASSHPVITSYFRSSNSASWLSTAFLLTNTAFQPMVGRLSDSLGRRGPYLVTMAIFGAATLWCALAQSMTSFIAARAVCGLGAGGMMALGNIIISDLVPIE</sequence>
<feature type="compositionally biased region" description="Basic residues" evidence="5">
    <location>
        <begin position="67"/>
        <end position="79"/>
    </location>
</feature>
<dbReference type="PANTHER" id="PTHR23501">
    <property type="entry name" value="MAJOR FACILITATOR SUPERFAMILY"/>
    <property type="match status" value="1"/>
</dbReference>
<proteinExistence type="predicted"/>
<comment type="subcellular location">
    <subcellularLocation>
        <location evidence="1">Membrane</location>
        <topology evidence="1">Multi-pass membrane protein</topology>
    </subcellularLocation>
</comment>
<feature type="compositionally biased region" description="Low complexity" evidence="5">
    <location>
        <begin position="45"/>
        <end position="56"/>
    </location>
</feature>
<comment type="caution">
    <text evidence="8">The sequence shown here is derived from an EMBL/GenBank/DDBJ whole genome shotgun (WGS) entry which is preliminary data.</text>
</comment>